<dbReference type="EMBL" id="JAKOGI010000004">
    <property type="protein sequence ID" value="KAJ8452545.1"/>
    <property type="molecule type" value="Genomic_DNA"/>
</dbReference>
<sequence>MNSDEERLENQEDNSSGVTSSIPPTSKIQEAEDENKDQGSKEEYQDNILSKFVEESSSQFSSNGVIVKCFGALSEVISSRPHGRKLKAFLRWLFIILNVAIEVYQATIYQEEAKGKMGRQNYLKWSIITSSFCLLMSLLEAACEGRSSGAVWRRRGYCCWFYAQGRLFGKFFLYFGIISSMIQLVDFVKFNYVPLLLAMGHFVAAMFASREKAGLAATVKCKTHGYNAAEAMIVDGLNTQVFACPQCQMERLI</sequence>
<feature type="transmembrane region" description="Helical" evidence="2">
    <location>
        <begin position="190"/>
        <end position="208"/>
    </location>
</feature>
<dbReference type="OrthoDB" id="1806347at2759"/>
<keyword evidence="2" id="KW-0812">Transmembrane</keyword>
<keyword evidence="2" id="KW-1133">Transmembrane helix</keyword>
<gene>
    <name evidence="3" type="ORF">Cgig2_000134</name>
</gene>
<evidence type="ECO:0000256" key="1">
    <source>
        <dbReference type="SAM" id="MobiDB-lite"/>
    </source>
</evidence>
<feature type="transmembrane region" description="Helical" evidence="2">
    <location>
        <begin position="122"/>
        <end position="139"/>
    </location>
</feature>
<dbReference type="Proteomes" id="UP001153076">
    <property type="component" value="Unassembled WGS sequence"/>
</dbReference>
<dbReference type="AlphaFoldDB" id="A0A9Q1L0S8"/>
<proteinExistence type="predicted"/>
<feature type="transmembrane region" description="Helical" evidence="2">
    <location>
        <begin position="89"/>
        <end position="110"/>
    </location>
</feature>
<evidence type="ECO:0000256" key="2">
    <source>
        <dbReference type="SAM" id="Phobius"/>
    </source>
</evidence>
<organism evidence="3 4">
    <name type="scientific">Carnegiea gigantea</name>
    <dbReference type="NCBI Taxonomy" id="171969"/>
    <lineage>
        <taxon>Eukaryota</taxon>
        <taxon>Viridiplantae</taxon>
        <taxon>Streptophyta</taxon>
        <taxon>Embryophyta</taxon>
        <taxon>Tracheophyta</taxon>
        <taxon>Spermatophyta</taxon>
        <taxon>Magnoliopsida</taxon>
        <taxon>eudicotyledons</taxon>
        <taxon>Gunneridae</taxon>
        <taxon>Pentapetalae</taxon>
        <taxon>Caryophyllales</taxon>
        <taxon>Cactineae</taxon>
        <taxon>Cactaceae</taxon>
        <taxon>Cactoideae</taxon>
        <taxon>Echinocereeae</taxon>
        <taxon>Carnegiea</taxon>
    </lineage>
</organism>
<feature type="transmembrane region" description="Helical" evidence="2">
    <location>
        <begin position="160"/>
        <end position="184"/>
    </location>
</feature>
<feature type="compositionally biased region" description="Basic and acidic residues" evidence="1">
    <location>
        <begin position="1"/>
        <end position="10"/>
    </location>
</feature>
<feature type="compositionally biased region" description="Polar residues" evidence="1">
    <location>
        <begin position="13"/>
        <end position="28"/>
    </location>
</feature>
<keyword evidence="4" id="KW-1185">Reference proteome</keyword>
<accession>A0A9Q1L0S8</accession>
<reference evidence="3" key="1">
    <citation type="submission" date="2022-04" db="EMBL/GenBank/DDBJ databases">
        <title>Carnegiea gigantea Genome sequencing and assembly v2.</title>
        <authorList>
            <person name="Copetti D."/>
            <person name="Sanderson M.J."/>
            <person name="Burquez A."/>
            <person name="Wojciechowski M.F."/>
        </authorList>
    </citation>
    <scope>NUCLEOTIDE SEQUENCE</scope>
    <source>
        <strain evidence="3">SGP5-SGP5p</strain>
        <tissue evidence="3">Aerial part</tissue>
    </source>
</reference>
<evidence type="ECO:0000313" key="3">
    <source>
        <dbReference type="EMBL" id="KAJ8452545.1"/>
    </source>
</evidence>
<keyword evidence="2" id="KW-0472">Membrane</keyword>
<feature type="region of interest" description="Disordered" evidence="1">
    <location>
        <begin position="1"/>
        <end position="42"/>
    </location>
</feature>
<name>A0A9Q1L0S8_9CARY</name>
<comment type="caution">
    <text evidence="3">The sequence shown here is derived from an EMBL/GenBank/DDBJ whole genome shotgun (WGS) entry which is preliminary data.</text>
</comment>
<protein>
    <submittedName>
        <fullName evidence="3">Uncharacterized protein</fullName>
    </submittedName>
</protein>
<evidence type="ECO:0000313" key="4">
    <source>
        <dbReference type="Proteomes" id="UP001153076"/>
    </source>
</evidence>